<dbReference type="VEuPathDB" id="MicrosporidiaDB:Eint_040460"/>
<dbReference type="GeneID" id="9699099"/>
<dbReference type="AlphaFoldDB" id="E0S6K1"/>
<evidence type="ECO:0000313" key="1">
    <source>
        <dbReference type="EMBL" id="ADM11336.1"/>
    </source>
</evidence>
<dbReference type="Proteomes" id="UP000002313">
    <property type="component" value="Chromosome IV"/>
</dbReference>
<gene>
    <name evidence="1" type="ORF">Eint_040460</name>
</gene>
<protein>
    <submittedName>
        <fullName evidence="1">Uncharacterized protein</fullName>
    </submittedName>
</protein>
<dbReference type="RefSeq" id="XP_003072696.1">
    <property type="nucleotide sequence ID" value="XM_003072650.1"/>
</dbReference>
<dbReference type="OrthoDB" id="10428368at2759"/>
<organism evidence="1 2">
    <name type="scientific">Encephalitozoon intestinalis (strain ATCC 50506)</name>
    <name type="common">Microsporidian parasite</name>
    <name type="synonym">Septata intestinalis</name>
    <dbReference type="NCBI Taxonomy" id="876142"/>
    <lineage>
        <taxon>Eukaryota</taxon>
        <taxon>Fungi</taxon>
        <taxon>Fungi incertae sedis</taxon>
        <taxon>Microsporidia</taxon>
        <taxon>Unikaryonidae</taxon>
        <taxon>Encephalitozoon</taxon>
    </lineage>
</organism>
<keyword evidence="2" id="KW-1185">Reference proteome</keyword>
<evidence type="ECO:0000313" key="2">
    <source>
        <dbReference type="Proteomes" id="UP000002313"/>
    </source>
</evidence>
<dbReference type="EMBL" id="CP001945">
    <property type="protein sequence ID" value="ADM11336.1"/>
    <property type="molecule type" value="Genomic_DNA"/>
</dbReference>
<sequence length="224" mass="26923">MRKDIDGRREKYIYYLSVVRFIHGKLENDRNKVLKWVEDGRAFEVCGKVGVPDALDGSKMVKMKRRDLEDILFTFGFQKREYVNSHIYFHRYFRKGEDFDEDKMYFSYIFGYEYTGGFLCPDAWERGDIDVQKWYKHMCNVYESIDEMLNLQSEIIKKLWEEIAKLVRVGIERTRILPEPRRCIVRGPRRVWKGVEASQGEKTVEDSFVEVVGRKKRERIQKFV</sequence>
<accession>E0S6K1</accession>
<reference evidence="1 2" key="2">
    <citation type="journal article" date="2012" name="Proc. Natl. Acad. Sci. U.S.A.">
        <title>Gain and loss of multiple functionally related, horizontally transferred genes in the reduced genomes of two microsporidian parasites.</title>
        <authorList>
            <person name="Pombert J.-F."/>
            <person name="Selman M."/>
            <person name="Burki F."/>
            <person name="Bardell F.T."/>
            <person name="Farinelli L."/>
            <person name="Solter L.F."/>
            <person name="Whitman D.W."/>
            <person name="Weiss L.M."/>
            <person name="Corradi N."/>
            <person name="Keeling P.J."/>
        </authorList>
    </citation>
    <scope>NUCLEOTIDE SEQUENCE [LARGE SCALE GENOMIC DNA]</scope>
    <source>
        <strain evidence="1 2">ATCC 50506</strain>
    </source>
</reference>
<proteinExistence type="predicted"/>
<name>E0S6K1_ENCIT</name>
<dbReference type="KEGG" id="ein:Eint_040460"/>
<reference evidence="1 2" key="1">
    <citation type="journal article" date="2010" name="Nat. Commun.">
        <title>The complete sequence of the smallest known nuclear genome from the microsporidian Encephalitozoon intestinalis.</title>
        <authorList>
            <person name="Corradi N."/>
            <person name="Pombert J.-F."/>
            <person name="Farinelli L."/>
            <person name="Didier E.S."/>
            <person name="Keeling P.J."/>
        </authorList>
    </citation>
    <scope>NUCLEOTIDE SEQUENCE [LARGE SCALE GENOMIC DNA]</scope>
    <source>
        <strain evidence="1 2">ATCC 50506</strain>
    </source>
</reference>
<dbReference type="HOGENOM" id="CLU_1229918_0_0_1"/>